<name>A0A1Z1FDY0_9SPHN</name>
<evidence type="ECO:0000259" key="13">
    <source>
        <dbReference type="SMART" id="SM00965"/>
    </source>
</evidence>
<organism evidence="14 15">
    <name type="scientific">Croceicoccus marinus</name>
    <dbReference type="NCBI Taxonomy" id="450378"/>
    <lineage>
        <taxon>Bacteria</taxon>
        <taxon>Pseudomonadati</taxon>
        <taxon>Pseudomonadota</taxon>
        <taxon>Alphaproteobacteria</taxon>
        <taxon>Sphingomonadales</taxon>
        <taxon>Erythrobacteraceae</taxon>
        <taxon>Croceicoccus</taxon>
    </lineage>
</organism>
<feature type="region of interest" description="Disordered" evidence="11">
    <location>
        <begin position="90"/>
        <end position="122"/>
    </location>
</feature>
<proteinExistence type="predicted"/>
<protein>
    <submittedName>
        <fullName evidence="14">TonB-dependent receptor</fullName>
    </submittedName>
</protein>
<keyword evidence="2" id="KW-0813">Transport</keyword>
<keyword evidence="7" id="KW-0406">Ion transport</keyword>
<evidence type="ECO:0000256" key="4">
    <source>
        <dbReference type="ARBA" id="ARBA00022496"/>
    </source>
</evidence>
<keyword evidence="4" id="KW-0410">Iron transport</keyword>
<evidence type="ECO:0000256" key="2">
    <source>
        <dbReference type="ARBA" id="ARBA00022448"/>
    </source>
</evidence>
<feature type="compositionally biased region" description="Pro residues" evidence="11">
    <location>
        <begin position="111"/>
        <end position="122"/>
    </location>
</feature>
<keyword evidence="9" id="KW-0472">Membrane</keyword>
<keyword evidence="14" id="KW-0675">Receptor</keyword>
<dbReference type="InterPro" id="IPR039426">
    <property type="entry name" value="TonB-dep_rcpt-like"/>
</dbReference>
<dbReference type="PANTHER" id="PTHR32552:SF81">
    <property type="entry name" value="TONB-DEPENDENT OUTER MEMBRANE RECEPTOR"/>
    <property type="match status" value="1"/>
</dbReference>
<dbReference type="AlphaFoldDB" id="A0A1Z1FDY0"/>
<evidence type="ECO:0000256" key="12">
    <source>
        <dbReference type="SAM" id="SignalP"/>
    </source>
</evidence>
<dbReference type="STRING" id="450378.GCA_001661675_02640"/>
<feature type="domain" description="Secretin/TonB short N-terminal" evidence="13">
    <location>
        <begin position="44"/>
        <end position="95"/>
    </location>
</feature>
<dbReference type="RefSeq" id="WP_066847244.1">
    <property type="nucleotide sequence ID" value="NZ_CP019602.1"/>
</dbReference>
<comment type="subcellular location">
    <subcellularLocation>
        <location evidence="1">Cell outer membrane</location>
        <topology evidence="1">Multi-pass membrane protein</topology>
    </subcellularLocation>
</comment>
<dbReference type="EMBL" id="CP019602">
    <property type="protein sequence ID" value="ARU16936.1"/>
    <property type="molecule type" value="Genomic_DNA"/>
</dbReference>
<dbReference type="InterPro" id="IPR036942">
    <property type="entry name" value="Beta-barrel_TonB_sf"/>
</dbReference>
<evidence type="ECO:0000256" key="3">
    <source>
        <dbReference type="ARBA" id="ARBA00022452"/>
    </source>
</evidence>
<evidence type="ECO:0000256" key="8">
    <source>
        <dbReference type="ARBA" id="ARBA00023077"/>
    </source>
</evidence>
<dbReference type="GO" id="GO:0009279">
    <property type="term" value="C:cell outer membrane"/>
    <property type="evidence" value="ECO:0007669"/>
    <property type="project" value="UniProtKB-SubCell"/>
</dbReference>
<dbReference type="PANTHER" id="PTHR32552">
    <property type="entry name" value="FERRICHROME IRON RECEPTOR-RELATED"/>
    <property type="match status" value="1"/>
</dbReference>
<sequence length="804" mass="85133">MRTLRWCLAAALLAAPIAAHAGDVAAPGGRAGTVAISLARQTGSSIVITDRSLARRSVPAIRGRMPAAEAVRRLAAALGARAVATGARSWRIEPAPAPDPASHRPVRQPVVPAPQPPEPARPLPPIVVQASKRDLSLEQIPAQVSIIDGGLLELGGAGGTEEITRRIASVSSTYLGSGRNKLFIRGIADSSFTGPTQSTVGQYWGDLRLSYNAPDPDLRLSDLDRVEVLEGPQGTLYGAGALGGIIRLVPNQPRMDRASLAGQIGGSLTQHGSPGGDLSLTANLPAAGNIAFRGTIDTASLGGYIDKPEAGREDVNRTNIVGGRLTGRVELSPRWSVELTGLAQTIDARDAQYADRGDPPLTSTAAVTEGADIDFALGSVVISGGFGDLSFRSTTGIVRQDLEERYDAATGLSPDRLFVQTNRARMAANETRLWSPERGGFSWLVGASLTHSESDIRREFIRYEPPAPDASELIAVMRAVTPGVTNIVDEATLYGEASLRIAPIVVATAGGRVTWARLGGGADDVAPDIAFARSDITVRRTEVDVLPSLALHAELSDRALFYTRYQQGFRPGGLAIESDFVRRFDNDRTATWEIGARYGRAGSGASALRAASGDPFSLAVSLSHTDWRDIQADFVDGSGLPSTANIGDGRIWSASLSGAAQIAEGLRIEAGATWNHSRIDEPDLLLRSGTRQIPNIASFAGRIGANYSAEVASGLWLTADGWASYVGPSRLGIGPELGDRQGDYLDSGIDIRIGDERMGATFGIANLADMRGNRFSLGTPLSEDRDQVTPLRPRSFRLGIDRRF</sequence>
<dbReference type="OrthoDB" id="9760333at2"/>
<keyword evidence="5" id="KW-0812">Transmembrane</keyword>
<dbReference type="Proteomes" id="UP000195807">
    <property type="component" value="Chromosome"/>
</dbReference>
<feature type="chain" id="PRO_5011505475" evidence="12">
    <location>
        <begin position="22"/>
        <end position="804"/>
    </location>
</feature>
<reference evidence="14 15" key="1">
    <citation type="submission" date="2017-01" db="EMBL/GenBank/DDBJ databases">
        <title>Complete genome sequence of esterase-producing bacterium Croceicoccus marinus E4A9.</title>
        <authorList>
            <person name="Wu Y.-H."/>
            <person name="Cheng H."/>
            <person name="Xu L."/>
            <person name="Huo Y.-Y."/>
            <person name="Wang C.-S."/>
            <person name="Xu X.-W."/>
        </authorList>
    </citation>
    <scope>NUCLEOTIDE SEQUENCE [LARGE SCALE GENOMIC DNA]</scope>
    <source>
        <strain evidence="14 15">E4A9</strain>
    </source>
</reference>
<evidence type="ECO:0000256" key="5">
    <source>
        <dbReference type="ARBA" id="ARBA00022692"/>
    </source>
</evidence>
<evidence type="ECO:0000256" key="7">
    <source>
        <dbReference type="ARBA" id="ARBA00023065"/>
    </source>
</evidence>
<dbReference type="SMART" id="SM00965">
    <property type="entry name" value="STN"/>
    <property type="match status" value="1"/>
</dbReference>
<evidence type="ECO:0000256" key="1">
    <source>
        <dbReference type="ARBA" id="ARBA00004571"/>
    </source>
</evidence>
<dbReference type="Gene3D" id="2.40.170.20">
    <property type="entry name" value="TonB-dependent receptor, beta-barrel domain"/>
    <property type="match status" value="1"/>
</dbReference>
<dbReference type="Pfam" id="PF07715">
    <property type="entry name" value="Plug"/>
    <property type="match status" value="1"/>
</dbReference>
<evidence type="ECO:0000256" key="11">
    <source>
        <dbReference type="SAM" id="MobiDB-lite"/>
    </source>
</evidence>
<feature type="signal peptide" evidence="12">
    <location>
        <begin position="1"/>
        <end position="21"/>
    </location>
</feature>
<dbReference type="GO" id="GO:0006826">
    <property type="term" value="P:iron ion transport"/>
    <property type="evidence" value="ECO:0007669"/>
    <property type="project" value="UniProtKB-KW"/>
</dbReference>
<evidence type="ECO:0000256" key="6">
    <source>
        <dbReference type="ARBA" id="ARBA00023004"/>
    </source>
</evidence>
<keyword evidence="6" id="KW-0408">Iron</keyword>
<dbReference type="KEGG" id="cman:A9D14_13140"/>
<dbReference type="InterPro" id="IPR012910">
    <property type="entry name" value="Plug_dom"/>
</dbReference>
<accession>A0A1Z1FDY0</accession>
<keyword evidence="3" id="KW-1134">Transmembrane beta strand</keyword>
<keyword evidence="15" id="KW-1185">Reference proteome</keyword>
<keyword evidence="10" id="KW-0998">Cell outer membrane</keyword>
<keyword evidence="12" id="KW-0732">Signal</keyword>
<keyword evidence="8" id="KW-0798">TonB box</keyword>
<gene>
    <name evidence="14" type="ORF">A9D14_13140</name>
</gene>
<dbReference type="Gene3D" id="3.55.50.30">
    <property type="match status" value="1"/>
</dbReference>
<dbReference type="SUPFAM" id="SSF56935">
    <property type="entry name" value="Porins"/>
    <property type="match status" value="1"/>
</dbReference>
<evidence type="ECO:0000256" key="9">
    <source>
        <dbReference type="ARBA" id="ARBA00023136"/>
    </source>
</evidence>
<evidence type="ECO:0000256" key="10">
    <source>
        <dbReference type="ARBA" id="ARBA00023237"/>
    </source>
</evidence>
<evidence type="ECO:0000313" key="14">
    <source>
        <dbReference type="EMBL" id="ARU16936.1"/>
    </source>
</evidence>
<dbReference type="InterPro" id="IPR011662">
    <property type="entry name" value="Secretin/TonB_short_N"/>
</dbReference>
<evidence type="ECO:0000313" key="15">
    <source>
        <dbReference type="Proteomes" id="UP000195807"/>
    </source>
</evidence>